<name>A0A0A8Y834_ARUDO</name>
<dbReference type="AlphaFoldDB" id="A0A0A8Y834"/>
<reference evidence="1" key="1">
    <citation type="submission" date="2014-09" db="EMBL/GenBank/DDBJ databases">
        <authorList>
            <person name="Magalhaes I.L.F."/>
            <person name="Oliveira U."/>
            <person name="Santos F.R."/>
            <person name="Vidigal T.H.D.A."/>
            <person name="Brescovit A.D."/>
            <person name="Santos A.J."/>
        </authorList>
    </citation>
    <scope>NUCLEOTIDE SEQUENCE</scope>
    <source>
        <tissue evidence="1">Shoot tissue taken approximately 20 cm above the soil surface</tissue>
    </source>
</reference>
<sequence>MHCTTPSPQVRFVRSCFHLHANSSTYVLVSANYSGGKLVLSH</sequence>
<evidence type="ECO:0000313" key="1">
    <source>
        <dbReference type="EMBL" id="JAD22341.1"/>
    </source>
</evidence>
<reference evidence="1" key="2">
    <citation type="journal article" date="2015" name="Data Brief">
        <title>Shoot transcriptome of the giant reed, Arundo donax.</title>
        <authorList>
            <person name="Barrero R.A."/>
            <person name="Guerrero F.D."/>
            <person name="Moolhuijzen P."/>
            <person name="Goolsby J.A."/>
            <person name="Tidwell J."/>
            <person name="Bellgard S.E."/>
            <person name="Bellgard M.I."/>
        </authorList>
    </citation>
    <scope>NUCLEOTIDE SEQUENCE</scope>
    <source>
        <tissue evidence="1">Shoot tissue taken approximately 20 cm above the soil surface</tissue>
    </source>
</reference>
<proteinExistence type="predicted"/>
<protein>
    <submittedName>
        <fullName evidence="1">Uncharacterized protein</fullName>
    </submittedName>
</protein>
<organism evidence="1">
    <name type="scientific">Arundo donax</name>
    <name type="common">Giant reed</name>
    <name type="synonym">Donax arundinaceus</name>
    <dbReference type="NCBI Taxonomy" id="35708"/>
    <lineage>
        <taxon>Eukaryota</taxon>
        <taxon>Viridiplantae</taxon>
        <taxon>Streptophyta</taxon>
        <taxon>Embryophyta</taxon>
        <taxon>Tracheophyta</taxon>
        <taxon>Spermatophyta</taxon>
        <taxon>Magnoliopsida</taxon>
        <taxon>Liliopsida</taxon>
        <taxon>Poales</taxon>
        <taxon>Poaceae</taxon>
        <taxon>PACMAD clade</taxon>
        <taxon>Arundinoideae</taxon>
        <taxon>Arundineae</taxon>
        <taxon>Arundo</taxon>
    </lineage>
</organism>
<accession>A0A0A8Y834</accession>
<dbReference type="EMBL" id="GBRH01275554">
    <property type="protein sequence ID" value="JAD22341.1"/>
    <property type="molecule type" value="Transcribed_RNA"/>
</dbReference>